<dbReference type="InterPro" id="IPR022193">
    <property type="entry name" value="DUF3718"/>
</dbReference>
<protein>
    <submittedName>
        <fullName evidence="2">Protein of uncharacterized function (DUF3718)</fullName>
    </submittedName>
</protein>
<feature type="chain" id="PRO_5016904638" evidence="1">
    <location>
        <begin position="29"/>
        <end position="121"/>
    </location>
</feature>
<feature type="signal peptide" evidence="1">
    <location>
        <begin position="1"/>
        <end position="28"/>
    </location>
</feature>
<reference evidence="2 3" key="1">
    <citation type="submission" date="2018-06" db="EMBL/GenBank/DDBJ databases">
        <authorList>
            <consortium name="Pathogen Informatics"/>
            <person name="Doyle S."/>
        </authorList>
    </citation>
    <scope>NUCLEOTIDE SEQUENCE [LARGE SCALE GENOMIC DNA]</scope>
    <source>
        <strain evidence="2 3">NCTC10738</strain>
    </source>
</reference>
<dbReference type="RefSeq" id="WP_115390080.1">
    <property type="nucleotide sequence ID" value="NZ_JADZHC010000060.1"/>
</dbReference>
<sequence>MNLCQRTRTGAVLLAVAGLSFGSLSAQAAMDPYIEPALIQVCKSSASNSMIAFSNTLREYRINEQRVFPRLVCNGESLHQFAMSHGADRTAKKIGRFLPGKVTISDMAMIPEEEKLYVSFR</sequence>
<organism evidence="2 3">
    <name type="scientific">Shewanella algae</name>
    <dbReference type="NCBI Taxonomy" id="38313"/>
    <lineage>
        <taxon>Bacteria</taxon>
        <taxon>Pseudomonadati</taxon>
        <taxon>Pseudomonadota</taxon>
        <taxon>Gammaproteobacteria</taxon>
        <taxon>Alteromonadales</taxon>
        <taxon>Shewanellaceae</taxon>
        <taxon>Shewanella</taxon>
    </lineage>
</organism>
<keyword evidence="3" id="KW-1185">Reference proteome</keyword>
<accession>A0A380BGP3</accession>
<dbReference type="Pfam" id="PF12514">
    <property type="entry name" value="DUF3718"/>
    <property type="match status" value="1"/>
</dbReference>
<name>A0A380BGP3_9GAMM</name>
<keyword evidence="1" id="KW-0732">Signal</keyword>
<proteinExistence type="predicted"/>
<dbReference type="Proteomes" id="UP000254069">
    <property type="component" value="Unassembled WGS sequence"/>
</dbReference>
<evidence type="ECO:0000256" key="1">
    <source>
        <dbReference type="SAM" id="SignalP"/>
    </source>
</evidence>
<evidence type="ECO:0000313" key="3">
    <source>
        <dbReference type="Proteomes" id="UP000254069"/>
    </source>
</evidence>
<evidence type="ECO:0000313" key="2">
    <source>
        <dbReference type="EMBL" id="SUJ00081.1"/>
    </source>
</evidence>
<dbReference type="EMBL" id="UGYO01000002">
    <property type="protein sequence ID" value="SUJ00081.1"/>
    <property type="molecule type" value="Genomic_DNA"/>
</dbReference>
<dbReference type="AlphaFoldDB" id="A0A380BGP3"/>
<gene>
    <name evidence="2" type="ORF">NCTC10738_03009</name>
</gene>